<proteinExistence type="predicted"/>
<name>X0PU63_RHOWR</name>
<evidence type="ECO:0000313" key="1">
    <source>
        <dbReference type="EMBL" id="GAF46689.1"/>
    </source>
</evidence>
<dbReference type="AlphaFoldDB" id="X0PU63"/>
<reference evidence="1 2" key="1">
    <citation type="submission" date="2014-02" db="EMBL/GenBank/DDBJ databases">
        <title>Whole genome shotgun sequence of Rhodococcus wratislaviensis NBRC 100605.</title>
        <authorList>
            <person name="Hosoyama A."/>
            <person name="Tsuchikane K."/>
            <person name="Yoshida I."/>
            <person name="Ohji S."/>
            <person name="Ichikawa N."/>
            <person name="Yamazoe A."/>
            <person name="Fujita N."/>
        </authorList>
    </citation>
    <scope>NUCLEOTIDE SEQUENCE [LARGE SCALE GENOMIC DNA]</scope>
    <source>
        <strain evidence="1 2">NBRC 100605</strain>
    </source>
</reference>
<keyword evidence="2" id="KW-1185">Reference proteome</keyword>
<dbReference type="EMBL" id="BAWF01000032">
    <property type="protein sequence ID" value="GAF46689.1"/>
    <property type="molecule type" value="Genomic_DNA"/>
</dbReference>
<organism evidence="1 2">
    <name type="scientific">Rhodococcus wratislaviensis NBRC 100605</name>
    <dbReference type="NCBI Taxonomy" id="1219028"/>
    <lineage>
        <taxon>Bacteria</taxon>
        <taxon>Bacillati</taxon>
        <taxon>Actinomycetota</taxon>
        <taxon>Actinomycetes</taxon>
        <taxon>Mycobacteriales</taxon>
        <taxon>Nocardiaceae</taxon>
        <taxon>Rhodococcus</taxon>
    </lineage>
</organism>
<protein>
    <recommendedName>
        <fullName evidence="3">Resolvase/invertase-type recombinase catalytic domain-containing protein</fullName>
    </recommendedName>
</protein>
<comment type="caution">
    <text evidence="1">The sequence shown here is derived from an EMBL/GenBank/DDBJ whole genome shotgun (WGS) entry which is preliminary data.</text>
</comment>
<evidence type="ECO:0000313" key="2">
    <source>
        <dbReference type="Proteomes" id="UP000019491"/>
    </source>
</evidence>
<accession>X0PU63</accession>
<dbReference type="Proteomes" id="UP000019491">
    <property type="component" value="Unassembled WGS sequence"/>
</dbReference>
<sequence>MFGPTGRKQLYCRVSGSTGLEPSLADQDVILRERATGTVYRAYQDRGSGLRERLERV</sequence>
<gene>
    <name evidence="1" type="ORF">RW1_032_01240</name>
</gene>
<evidence type="ECO:0008006" key="3">
    <source>
        <dbReference type="Google" id="ProtNLM"/>
    </source>
</evidence>